<protein>
    <submittedName>
        <fullName evidence="2">Uncharacterized protein</fullName>
    </submittedName>
</protein>
<dbReference type="Gramene" id="LPERR04G14390.1">
    <property type="protein sequence ID" value="LPERR04G14390.1"/>
    <property type="gene ID" value="LPERR04G14390"/>
</dbReference>
<dbReference type="HOGENOM" id="CLU_108212_0_0_1"/>
<reference evidence="3" key="2">
    <citation type="submission" date="2013-12" db="EMBL/GenBank/DDBJ databases">
        <authorList>
            <person name="Yu Y."/>
            <person name="Lee S."/>
            <person name="de Baynast K."/>
            <person name="Wissotski M."/>
            <person name="Liu L."/>
            <person name="Talag J."/>
            <person name="Goicoechea J."/>
            <person name="Angelova A."/>
            <person name="Jetty R."/>
            <person name="Kudrna D."/>
            <person name="Golser W."/>
            <person name="Rivera L."/>
            <person name="Zhang J."/>
            <person name="Wing R."/>
        </authorList>
    </citation>
    <scope>NUCLEOTIDE SEQUENCE</scope>
</reference>
<feature type="compositionally biased region" description="Pro residues" evidence="1">
    <location>
        <begin position="74"/>
        <end position="84"/>
    </location>
</feature>
<dbReference type="EnsemblPlants" id="LPERR04G14390.1">
    <property type="protein sequence ID" value="LPERR04G14390.1"/>
    <property type="gene ID" value="LPERR04G14390"/>
</dbReference>
<reference evidence="2 3" key="1">
    <citation type="submission" date="2012-08" db="EMBL/GenBank/DDBJ databases">
        <title>Oryza genome evolution.</title>
        <authorList>
            <person name="Wing R.A."/>
        </authorList>
    </citation>
    <scope>NUCLEOTIDE SEQUENCE</scope>
</reference>
<dbReference type="Proteomes" id="UP000032180">
    <property type="component" value="Chromosome 4"/>
</dbReference>
<evidence type="ECO:0000256" key="1">
    <source>
        <dbReference type="SAM" id="MobiDB-lite"/>
    </source>
</evidence>
<name>A0A0D9W6V3_9ORYZ</name>
<evidence type="ECO:0000313" key="2">
    <source>
        <dbReference type="EnsemblPlants" id="LPERR04G14390.1"/>
    </source>
</evidence>
<keyword evidence="3" id="KW-1185">Reference proteome</keyword>
<sequence>MSAAETNSEGDGGIVAAAAAAVEPQIVVVERVVTVEYLEPSMSRGLLGKFPDSSAFDFDYAQSGIWSPLNKVPRAPPSPSPSPLPESYGGDGAEGSRDFLIANPKRRARAAAGGGRSRSMSRRRRVRLRRDGSFMSLHEMGRAKLDFSPQPSSPLPAKVDALCIQIPLFTLRESYHSYYEVSGCWTLQEEGWRRVLKAAMRKFKSRQRRSRPAPLLQMILPTL</sequence>
<dbReference type="eggNOG" id="ENOG502S2VM">
    <property type="taxonomic scope" value="Eukaryota"/>
</dbReference>
<proteinExistence type="predicted"/>
<dbReference type="PANTHER" id="PTHR34287:SF4">
    <property type="entry name" value="OS04G0504200 PROTEIN"/>
    <property type="match status" value="1"/>
</dbReference>
<evidence type="ECO:0000313" key="3">
    <source>
        <dbReference type="Proteomes" id="UP000032180"/>
    </source>
</evidence>
<reference evidence="2" key="3">
    <citation type="submission" date="2015-04" db="UniProtKB">
        <authorList>
            <consortium name="EnsemblPlants"/>
        </authorList>
    </citation>
    <scope>IDENTIFICATION</scope>
</reference>
<organism evidence="2 3">
    <name type="scientific">Leersia perrieri</name>
    <dbReference type="NCBI Taxonomy" id="77586"/>
    <lineage>
        <taxon>Eukaryota</taxon>
        <taxon>Viridiplantae</taxon>
        <taxon>Streptophyta</taxon>
        <taxon>Embryophyta</taxon>
        <taxon>Tracheophyta</taxon>
        <taxon>Spermatophyta</taxon>
        <taxon>Magnoliopsida</taxon>
        <taxon>Liliopsida</taxon>
        <taxon>Poales</taxon>
        <taxon>Poaceae</taxon>
        <taxon>BOP clade</taxon>
        <taxon>Oryzoideae</taxon>
        <taxon>Oryzeae</taxon>
        <taxon>Oryzinae</taxon>
        <taxon>Leersia</taxon>
    </lineage>
</organism>
<dbReference type="STRING" id="77586.A0A0D9W6V3"/>
<dbReference type="PANTHER" id="PTHR34287">
    <property type="entry name" value="OS06G0551500 PROTEIN-RELATED"/>
    <property type="match status" value="1"/>
</dbReference>
<accession>A0A0D9W6V3</accession>
<feature type="region of interest" description="Disordered" evidence="1">
    <location>
        <begin position="71"/>
        <end position="96"/>
    </location>
</feature>
<dbReference type="AlphaFoldDB" id="A0A0D9W6V3"/>